<name>A0A8S3ET86_9BILA</name>
<dbReference type="Proteomes" id="UP000676336">
    <property type="component" value="Unassembled WGS sequence"/>
</dbReference>
<accession>A0A8S3ET86</accession>
<feature type="non-terminal residue" evidence="1">
    <location>
        <position position="26"/>
    </location>
</feature>
<reference evidence="1" key="1">
    <citation type="submission" date="2021-02" db="EMBL/GenBank/DDBJ databases">
        <authorList>
            <person name="Nowell W R."/>
        </authorList>
    </citation>
    <scope>NUCLEOTIDE SEQUENCE</scope>
</reference>
<protein>
    <submittedName>
        <fullName evidence="1">Uncharacterized protein</fullName>
    </submittedName>
</protein>
<evidence type="ECO:0000313" key="2">
    <source>
        <dbReference type="Proteomes" id="UP000676336"/>
    </source>
</evidence>
<gene>
    <name evidence="1" type="ORF">SMN809_LOCUS60922</name>
</gene>
<dbReference type="EMBL" id="CAJOBI010240692">
    <property type="protein sequence ID" value="CAF5084306.1"/>
    <property type="molecule type" value="Genomic_DNA"/>
</dbReference>
<organism evidence="1 2">
    <name type="scientific">Rotaria magnacalcarata</name>
    <dbReference type="NCBI Taxonomy" id="392030"/>
    <lineage>
        <taxon>Eukaryota</taxon>
        <taxon>Metazoa</taxon>
        <taxon>Spiralia</taxon>
        <taxon>Gnathifera</taxon>
        <taxon>Rotifera</taxon>
        <taxon>Eurotatoria</taxon>
        <taxon>Bdelloidea</taxon>
        <taxon>Philodinida</taxon>
        <taxon>Philodinidae</taxon>
        <taxon>Rotaria</taxon>
    </lineage>
</organism>
<sequence length="26" mass="2866">MKKTVELQASTIVPSGSSIKLTVEYR</sequence>
<dbReference type="AlphaFoldDB" id="A0A8S3ET86"/>
<proteinExistence type="predicted"/>
<comment type="caution">
    <text evidence="1">The sequence shown here is derived from an EMBL/GenBank/DDBJ whole genome shotgun (WGS) entry which is preliminary data.</text>
</comment>
<evidence type="ECO:0000313" key="1">
    <source>
        <dbReference type="EMBL" id="CAF5084306.1"/>
    </source>
</evidence>